<dbReference type="Proteomes" id="UP000294003">
    <property type="component" value="Unassembled WGS sequence"/>
</dbReference>
<reference evidence="2 3" key="1">
    <citation type="submission" date="2018-06" db="EMBL/GenBank/DDBJ databases">
        <title>Complete Genomes of Monosporascus.</title>
        <authorList>
            <person name="Robinson A.J."/>
            <person name="Natvig D.O."/>
        </authorList>
    </citation>
    <scope>NUCLEOTIDE SEQUENCE [LARGE SCALE GENOMIC DNA]</scope>
    <source>
        <strain evidence="2 3">CBS 609.92</strain>
    </source>
</reference>
<organism evidence="2 3">
    <name type="scientific">Monosporascus cannonballus</name>
    <dbReference type="NCBI Taxonomy" id="155416"/>
    <lineage>
        <taxon>Eukaryota</taxon>
        <taxon>Fungi</taxon>
        <taxon>Dikarya</taxon>
        <taxon>Ascomycota</taxon>
        <taxon>Pezizomycotina</taxon>
        <taxon>Sordariomycetes</taxon>
        <taxon>Xylariomycetidae</taxon>
        <taxon>Xylariales</taxon>
        <taxon>Xylariales incertae sedis</taxon>
        <taxon>Monosporascus</taxon>
    </lineage>
</organism>
<feature type="transmembrane region" description="Helical" evidence="1">
    <location>
        <begin position="59"/>
        <end position="77"/>
    </location>
</feature>
<dbReference type="EMBL" id="QJNS01000442">
    <property type="protein sequence ID" value="RYO77657.1"/>
    <property type="molecule type" value="Genomic_DNA"/>
</dbReference>
<sequence length="224" mass="23308">MDNIQNTAARLRRTFAYPTDDDGASSLSGDAAALDEQEQEELIASLSEQNAARNAQFRLFLLALPVFSALPYLIALFRGGPDASALVAALGLSSLASTAWMLYALPPGETGIARLDAWVAGGGGGAAKAAGAGAHKHLGNRALSLTEQRSPLELYLPYLNIALCATLVLTGLLTKSAAAGQWGHVGLGNLPAIVYAVILVAKMVMGGVDPERELGGLRYEYKGA</sequence>
<feature type="transmembrane region" description="Helical" evidence="1">
    <location>
        <begin position="83"/>
        <end position="105"/>
    </location>
</feature>
<keyword evidence="1" id="KW-1133">Transmembrane helix</keyword>
<feature type="transmembrane region" description="Helical" evidence="1">
    <location>
        <begin position="185"/>
        <end position="205"/>
    </location>
</feature>
<evidence type="ECO:0000313" key="3">
    <source>
        <dbReference type="Proteomes" id="UP000294003"/>
    </source>
</evidence>
<evidence type="ECO:0000313" key="2">
    <source>
        <dbReference type="EMBL" id="RYO77657.1"/>
    </source>
</evidence>
<comment type="caution">
    <text evidence="2">The sequence shown here is derived from an EMBL/GenBank/DDBJ whole genome shotgun (WGS) entry which is preliminary data.</text>
</comment>
<gene>
    <name evidence="2" type="ORF">DL762_009119</name>
</gene>
<proteinExistence type="predicted"/>
<protein>
    <submittedName>
        <fullName evidence="2">Uncharacterized protein</fullName>
    </submittedName>
</protein>
<name>A0ABY0GUK8_9PEZI</name>
<keyword evidence="3" id="KW-1185">Reference proteome</keyword>
<accession>A0ABY0GUK8</accession>
<feature type="transmembrane region" description="Helical" evidence="1">
    <location>
        <begin position="154"/>
        <end position="173"/>
    </location>
</feature>
<keyword evidence="1" id="KW-0812">Transmembrane</keyword>
<keyword evidence="1" id="KW-0472">Membrane</keyword>
<evidence type="ECO:0000256" key="1">
    <source>
        <dbReference type="SAM" id="Phobius"/>
    </source>
</evidence>